<gene>
    <name evidence="2" type="ORF">P4O66_008590</name>
</gene>
<feature type="signal peptide" evidence="1">
    <location>
        <begin position="1"/>
        <end position="26"/>
    </location>
</feature>
<accession>A0AAD8ZGP1</accession>
<dbReference type="EMBL" id="JAROKS010000014">
    <property type="protein sequence ID" value="KAK1797210.1"/>
    <property type="molecule type" value="Genomic_DNA"/>
</dbReference>
<evidence type="ECO:0000313" key="3">
    <source>
        <dbReference type="Proteomes" id="UP001239994"/>
    </source>
</evidence>
<keyword evidence="1" id="KW-0732">Signal</keyword>
<organism evidence="2 3">
    <name type="scientific">Electrophorus voltai</name>
    <dbReference type="NCBI Taxonomy" id="2609070"/>
    <lineage>
        <taxon>Eukaryota</taxon>
        <taxon>Metazoa</taxon>
        <taxon>Chordata</taxon>
        <taxon>Craniata</taxon>
        <taxon>Vertebrata</taxon>
        <taxon>Euteleostomi</taxon>
        <taxon>Actinopterygii</taxon>
        <taxon>Neopterygii</taxon>
        <taxon>Teleostei</taxon>
        <taxon>Ostariophysi</taxon>
        <taxon>Gymnotiformes</taxon>
        <taxon>Gymnotoidei</taxon>
        <taxon>Gymnotidae</taxon>
        <taxon>Electrophorus</taxon>
    </lineage>
</organism>
<dbReference type="Proteomes" id="UP001239994">
    <property type="component" value="Unassembled WGS sequence"/>
</dbReference>
<evidence type="ECO:0008006" key="4">
    <source>
        <dbReference type="Google" id="ProtNLM"/>
    </source>
</evidence>
<dbReference type="AlphaFoldDB" id="A0AAD8ZGP1"/>
<sequence length="74" mass="8808">MAFRLLLYYFHFFFFFLLFLSRDGVCRTFTRGPTVSNRTKLPALGWSFMPQCCLYQDPANMGNVTKRTEWVHQS</sequence>
<reference evidence="2" key="1">
    <citation type="submission" date="2023-03" db="EMBL/GenBank/DDBJ databases">
        <title>Electrophorus voltai genome.</title>
        <authorList>
            <person name="Bian C."/>
        </authorList>
    </citation>
    <scope>NUCLEOTIDE SEQUENCE</scope>
    <source>
        <strain evidence="2">CB-2022</strain>
        <tissue evidence="2">Muscle</tissue>
    </source>
</reference>
<feature type="chain" id="PRO_5042123114" description="Secreted protein" evidence="1">
    <location>
        <begin position="27"/>
        <end position="74"/>
    </location>
</feature>
<name>A0AAD8ZGP1_9TELE</name>
<protein>
    <recommendedName>
        <fullName evidence="4">Secreted protein</fullName>
    </recommendedName>
</protein>
<evidence type="ECO:0000256" key="1">
    <source>
        <dbReference type="SAM" id="SignalP"/>
    </source>
</evidence>
<proteinExistence type="predicted"/>
<comment type="caution">
    <text evidence="2">The sequence shown here is derived from an EMBL/GenBank/DDBJ whole genome shotgun (WGS) entry which is preliminary data.</text>
</comment>
<evidence type="ECO:0000313" key="2">
    <source>
        <dbReference type="EMBL" id="KAK1797210.1"/>
    </source>
</evidence>
<keyword evidence="3" id="KW-1185">Reference proteome</keyword>